<feature type="domain" description="PAC" evidence="13">
    <location>
        <begin position="92"/>
        <end position="146"/>
    </location>
</feature>
<proteinExistence type="predicted"/>
<dbReference type="Gene3D" id="3.30.450.20">
    <property type="entry name" value="PAS domain"/>
    <property type="match status" value="1"/>
</dbReference>
<evidence type="ECO:0000256" key="11">
    <source>
        <dbReference type="SAM" id="MobiDB-lite"/>
    </source>
</evidence>
<reference evidence="14 15" key="1">
    <citation type="journal article" date="2017" name="Int. J. Syst. Evol. Microbiol.">
        <title>Rhodosalinus sediminis gen. nov., sp. nov., isolated from marine saltern.</title>
        <authorList>
            <person name="Guo L.Y."/>
            <person name="Ling S.K."/>
            <person name="Li C.M."/>
            <person name="Chen G.J."/>
            <person name="Du Z.J."/>
        </authorList>
    </citation>
    <scope>NUCLEOTIDE SEQUENCE [LARGE SCALE GENOMIC DNA]</scope>
    <source>
        <strain evidence="14 15">WDN1C137</strain>
    </source>
</reference>
<evidence type="ECO:0000256" key="7">
    <source>
        <dbReference type="ARBA" id="ARBA00022741"/>
    </source>
</evidence>
<evidence type="ECO:0000256" key="4">
    <source>
        <dbReference type="ARBA" id="ARBA00022630"/>
    </source>
</evidence>
<name>A0A3D9BLU5_9RHOB</name>
<feature type="region of interest" description="Disordered" evidence="11">
    <location>
        <begin position="318"/>
        <end position="341"/>
    </location>
</feature>
<dbReference type="EMBL" id="QOHR01000029">
    <property type="protein sequence ID" value="REC54484.1"/>
    <property type="molecule type" value="Genomic_DNA"/>
</dbReference>
<accession>A0A3D9BLU5</accession>
<dbReference type="InterPro" id="IPR000700">
    <property type="entry name" value="PAS-assoc_C"/>
</dbReference>
<dbReference type="NCBIfam" id="TIGR00229">
    <property type="entry name" value="sensory_box"/>
    <property type="match status" value="1"/>
</dbReference>
<evidence type="ECO:0000256" key="1">
    <source>
        <dbReference type="ARBA" id="ARBA00000085"/>
    </source>
</evidence>
<dbReference type="GO" id="GO:0005524">
    <property type="term" value="F:ATP binding"/>
    <property type="evidence" value="ECO:0007669"/>
    <property type="project" value="UniProtKB-KW"/>
</dbReference>
<dbReference type="InterPro" id="IPR005467">
    <property type="entry name" value="His_kinase_dom"/>
</dbReference>
<dbReference type="InterPro" id="IPR000014">
    <property type="entry name" value="PAS"/>
</dbReference>
<feature type="compositionally biased region" description="Basic and acidic residues" evidence="11">
    <location>
        <begin position="320"/>
        <end position="339"/>
    </location>
</feature>
<dbReference type="CDD" id="cd00130">
    <property type="entry name" value="PAS"/>
    <property type="match status" value="1"/>
</dbReference>
<evidence type="ECO:0000259" key="12">
    <source>
        <dbReference type="PROSITE" id="PS50109"/>
    </source>
</evidence>
<dbReference type="Gene3D" id="3.30.565.10">
    <property type="entry name" value="Histidine kinase-like ATPase, C-terminal domain"/>
    <property type="match status" value="1"/>
</dbReference>
<evidence type="ECO:0000256" key="5">
    <source>
        <dbReference type="ARBA" id="ARBA00022643"/>
    </source>
</evidence>
<dbReference type="AlphaFoldDB" id="A0A3D9BLU5"/>
<evidence type="ECO:0000256" key="9">
    <source>
        <dbReference type="ARBA" id="ARBA00022840"/>
    </source>
</evidence>
<keyword evidence="9" id="KW-0067">ATP-binding</keyword>
<dbReference type="PROSITE" id="PS50113">
    <property type="entry name" value="PAC"/>
    <property type="match status" value="1"/>
</dbReference>
<evidence type="ECO:0000256" key="6">
    <source>
        <dbReference type="ARBA" id="ARBA00022679"/>
    </source>
</evidence>
<dbReference type="RefSeq" id="WP_115981707.1">
    <property type="nucleotide sequence ID" value="NZ_QOHR01000029.1"/>
</dbReference>
<keyword evidence="15" id="KW-1185">Reference proteome</keyword>
<protein>
    <recommendedName>
        <fullName evidence="2">histidine kinase</fullName>
        <ecNumber evidence="2">2.7.13.3</ecNumber>
    </recommendedName>
</protein>
<dbReference type="Proteomes" id="UP000257131">
    <property type="component" value="Unassembled WGS sequence"/>
</dbReference>
<dbReference type="InterPro" id="IPR003594">
    <property type="entry name" value="HATPase_dom"/>
</dbReference>
<evidence type="ECO:0000256" key="10">
    <source>
        <dbReference type="ARBA" id="ARBA00022991"/>
    </source>
</evidence>
<comment type="caution">
    <text evidence="14">The sequence shown here is derived from an EMBL/GenBank/DDBJ whole genome shotgun (WGS) entry which is preliminary data.</text>
</comment>
<evidence type="ECO:0000256" key="2">
    <source>
        <dbReference type="ARBA" id="ARBA00012438"/>
    </source>
</evidence>
<feature type="domain" description="Histidine kinase" evidence="12">
    <location>
        <begin position="155"/>
        <end position="376"/>
    </location>
</feature>
<dbReference type="SUPFAM" id="SSF55874">
    <property type="entry name" value="ATPase domain of HSP90 chaperone/DNA topoisomerase II/histidine kinase"/>
    <property type="match status" value="1"/>
</dbReference>
<dbReference type="PANTHER" id="PTHR47429:SF2">
    <property type="entry name" value="PROTEIN TWIN LOV 1"/>
    <property type="match status" value="1"/>
</dbReference>
<keyword evidence="10" id="KW-0157">Chromophore</keyword>
<dbReference type="PROSITE" id="PS50109">
    <property type="entry name" value="HIS_KIN"/>
    <property type="match status" value="1"/>
</dbReference>
<keyword evidence="7" id="KW-0547">Nucleotide-binding</keyword>
<organism evidence="14 15">
    <name type="scientific">Rhodosalinus sediminis</name>
    <dbReference type="NCBI Taxonomy" id="1940533"/>
    <lineage>
        <taxon>Bacteria</taxon>
        <taxon>Pseudomonadati</taxon>
        <taxon>Pseudomonadota</taxon>
        <taxon>Alphaproteobacteria</taxon>
        <taxon>Rhodobacterales</taxon>
        <taxon>Paracoccaceae</taxon>
        <taxon>Rhodosalinus</taxon>
    </lineage>
</organism>
<dbReference type="SMART" id="SM00387">
    <property type="entry name" value="HATPase_c"/>
    <property type="match status" value="1"/>
</dbReference>
<comment type="catalytic activity">
    <reaction evidence="1">
        <text>ATP + protein L-histidine = ADP + protein N-phospho-L-histidine.</text>
        <dbReference type="EC" id="2.7.13.3"/>
    </reaction>
</comment>
<dbReference type="InterPro" id="IPR011495">
    <property type="entry name" value="Sig_transdc_His_kin_sub2_dim/P"/>
</dbReference>
<evidence type="ECO:0000259" key="13">
    <source>
        <dbReference type="PROSITE" id="PS50113"/>
    </source>
</evidence>
<dbReference type="EC" id="2.7.13.3" evidence="2"/>
<dbReference type="SUPFAM" id="SSF55785">
    <property type="entry name" value="PYP-like sensor domain (PAS domain)"/>
    <property type="match status" value="1"/>
</dbReference>
<dbReference type="Pfam" id="PF13426">
    <property type="entry name" value="PAS_9"/>
    <property type="match status" value="1"/>
</dbReference>
<evidence type="ECO:0000256" key="3">
    <source>
        <dbReference type="ARBA" id="ARBA00022553"/>
    </source>
</evidence>
<dbReference type="InterPro" id="IPR011102">
    <property type="entry name" value="Sig_transdc_His_kinase_HWE"/>
</dbReference>
<dbReference type="InterPro" id="IPR036890">
    <property type="entry name" value="HATPase_C_sf"/>
</dbReference>
<evidence type="ECO:0000313" key="14">
    <source>
        <dbReference type="EMBL" id="REC54484.1"/>
    </source>
</evidence>
<keyword evidence="5" id="KW-0288">FMN</keyword>
<dbReference type="SMART" id="SM00911">
    <property type="entry name" value="HWE_HK"/>
    <property type="match status" value="1"/>
</dbReference>
<dbReference type="InterPro" id="IPR035965">
    <property type="entry name" value="PAS-like_dom_sf"/>
</dbReference>
<dbReference type="PANTHER" id="PTHR47429">
    <property type="entry name" value="PROTEIN TWIN LOV 1"/>
    <property type="match status" value="1"/>
</dbReference>
<keyword evidence="6" id="KW-0808">Transferase</keyword>
<keyword evidence="3" id="KW-0597">Phosphoprotein</keyword>
<evidence type="ECO:0000313" key="15">
    <source>
        <dbReference type="Proteomes" id="UP000257131"/>
    </source>
</evidence>
<dbReference type="OrthoDB" id="489241at2"/>
<evidence type="ECO:0000256" key="8">
    <source>
        <dbReference type="ARBA" id="ARBA00022777"/>
    </source>
</evidence>
<keyword evidence="8" id="KW-0418">Kinase</keyword>
<keyword evidence="4" id="KW-0285">Flavoprotein</keyword>
<dbReference type="Pfam" id="PF07568">
    <property type="entry name" value="HisKA_2"/>
    <property type="match status" value="1"/>
</dbReference>
<sequence length="382" mass="40155">MREGGRRDIGGGGFGGGNDVSLAGVMAGSRVAVCVTDPTAADNPITYVNAAFETLTLYPRDEAVGHNCRFLQGEATDPADVAEIRAGLDCGEDFVVTLTNHRADGSTFRNQLFVSPVHDETGALTGYFGLLRHVDAEEAALRERRAISQETMLKELQHRVKNHLAMVVSMIRLQSRREISAASFDDLSHRVEALSLFYDELFNAGEEAGGGVPEVVTVGPYLERVAAAVTGIEGRARVRLDIACDEVLLPLDTTARLGLLLSEFLTNAFKHAFVGRDAGVVAIRLTRRDDGAVVLSVSDDGVGLPVGSDWPAGAVSISEQHARSEAGDGARETGGRDGDAGLGGTIVDGLARSIGAEVRVVSDAGTRFEVEIPAGGAGDDAG</sequence>
<gene>
    <name evidence="14" type="ORF">DRV84_13720</name>
</gene>
<dbReference type="GO" id="GO:0004673">
    <property type="term" value="F:protein histidine kinase activity"/>
    <property type="evidence" value="ECO:0007669"/>
    <property type="project" value="UniProtKB-EC"/>
</dbReference>
<dbReference type="Pfam" id="PF02518">
    <property type="entry name" value="HATPase_c"/>
    <property type="match status" value="1"/>
</dbReference>